<evidence type="ECO:0000313" key="4">
    <source>
        <dbReference type="EMBL" id="KAH3865879.1"/>
    </source>
</evidence>
<feature type="region of interest" description="Disordered" evidence="2">
    <location>
        <begin position="1"/>
        <end position="67"/>
    </location>
</feature>
<reference evidence="4" key="1">
    <citation type="journal article" date="2019" name="bioRxiv">
        <title>The Genome of the Zebra Mussel, Dreissena polymorpha: A Resource for Invasive Species Research.</title>
        <authorList>
            <person name="McCartney M.A."/>
            <person name="Auch B."/>
            <person name="Kono T."/>
            <person name="Mallez S."/>
            <person name="Zhang Y."/>
            <person name="Obille A."/>
            <person name="Becker A."/>
            <person name="Abrahante J.E."/>
            <person name="Garbe J."/>
            <person name="Badalamenti J.P."/>
            <person name="Herman A."/>
            <person name="Mangelson H."/>
            <person name="Liachko I."/>
            <person name="Sullivan S."/>
            <person name="Sone E.D."/>
            <person name="Koren S."/>
            <person name="Silverstein K.A.T."/>
            <person name="Beckman K.B."/>
            <person name="Gohl D.M."/>
        </authorList>
    </citation>
    <scope>NUCLEOTIDE SEQUENCE</scope>
    <source>
        <strain evidence="4">Duluth1</strain>
        <tissue evidence="4">Whole animal</tissue>
    </source>
</reference>
<dbReference type="OrthoDB" id="7693165at2759"/>
<feature type="compositionally biased region" description="Basic and acidic residues" evidence="2">
    <location>
        <begin position="36"/>
        <end position="45"/>
    </location>
</feature>
<proteinExistence type="predicted"/>
<keyword evidence="1" id="KW-0175">Coiled coil</keyword>
<comment type="caution">
    <text evidence="4">The sequence shown here is derived from an EMBL/GenBank/DDBJ whole genome shotgun (WGS) entry which is preliminary data.</text>
</comment>
<gene>
    <name evidence="4" type="ORF">DPMN_028923</name>
</gene>
<feature type="compositionally biased region" description="Basic and acidic residues" evidence="2">
    <location>
        <begin position="216"/>
        <end position="232"/>
    </location>
</feature>
<reference evidence="4" key="2">
    <citation type="submission" date="2020-11" db="EMBL/GenBank/DDBJ databases">
        <authorList>
            <person name="McCartney M.A."/>
            <person name="Auch B."/>
            <person name="Kono T."/>
            <person name="Mallez S."/>
            <person name="Becker A."/>
            <person name="Gohl D.M."/>
            <person name="Silverstein K.A.T."/>
            <person name="Koren S."/>
            <person name="Bechman K.B."/>
            <person name="Herman A."/>
            <person name="Abrahante J.E."/>
            <person name="Garbe J."/>
        </authorList>
    </citation>
    <scope>NUCLEOTIDE SEQUENCE</scope>
    <source>
        <strain evidence="4">Duluth1</strain>
        <tissue evidence="4">Whole animal</tissue>
    </source>
</reference>
<feature type="compositionally biased region" description="Low complexity" evidence="2">
    <location>
        <begin position="205"/>
        <end position="215"/>
    </location>
</feature>
<protein>
    <recommendedName>
        <fullName evidence="3">Myb/SANT-like DNA-binding domain-containing protein</fullName>
    </recommendedName>
</protein>
<feature type="compositionally biased region" description="Polar residues" evidence="2">
    <location>
        <begin position="235"/>
        <end position="254"/>
    </location>
</feature>
<dbReference type="Proteomes" id="UP000828390">
    <property type="component" value="Unassembled WGS sequence"/>
</dbReference>
<evidence type="ECO:0000256" key="1">
    <source>
        <dbReference type="SAM" id="Coils"/>
    </source>
</evidence>
<evidence type="ECO:0000259" key="3">
    <source>
        <dbReference type="Pfam" id="PF13873"/>
    </source>
</evidence>
<keyword evidence="5" id="KW-1185">Reference proteome</keyword>
<name>A0A9D4LXT9_DREPO</name>
<sequence>MAADTEGNLPTILPQNNPAKINEAVMRSTPGSDQGPHSDSEKSFDYYESSSVDFHRSENSPESRGTYFDDLHEISEYGKHKRRVRITNRGTNWSEHDKMLAVTLVLTREAELYPSKLSGGRLSSHRKVAWLQVTAKFNEKADEPRTSEQLKKAFENIRMAARRFLDDPSFQSRSPSQHIQLVINHLQNQPQELARVYLHPGVTSSHMDSVTSSSHDGFDLDKSLDTTKHGEDIGSETSSSGYDYSRKTPTSLHTNNKRMADSEDNARAAKLIKSEPGTTTKNSGLKTQPEQVTCVPTLSQIKFKHPSVSTHVENGNSDGQHILTRILNCDVSDIDLISRDYNYTFNSPASNIGTISNIEINKRRTDVNGGGMCALDKRKKKGVSSQNSPNYLVLWERKRLRAEVEKLQLEAGLIRQRMLEEQESFRSRREQERQLTELKAEMLREKAEFYRRGAYECVCKRSNNTDE</sequence>
<feature type="domain" description="Myb/SANT-like DNA-binding" evidence="3">
    <location>
        <begin position="89"/>
        <end position="163"/>
    </location>
</feature>
<dbReference type="AlphaFoldDB" id="A0A9D4LXT9"/>
<dbReference type="InterPro" id="IPR028002">
    <property type="entry name" value="Myb_DNA-bind_5"/>
</dbReference>
<evidence type="ECO:0000313" key="5">
    <source>
        <dbReference type="Proteomes" id="UP000828390"/>
    </source>
</evidence>
<organism evidence="4 5">
    <name type="scientific">Dreissena polymorpha</name>
    <name type="common">Zebra mussel</name>
    <name type="synonym">Mytilus polymorpha</name>
    <dbReference type="NCBI Taxonomy" id="45954"/>
    <lineage>
        <taxon>Eukaryota</taxon>
        <taxon>Metazoa</taxon>
        <taxon>Spiralia</taxon>
        <taxon>Lophotrochozoa</taxon>
        <taxon>Mollusca</taxon>
        <taxon>Bivalvia</taxon>
        <taxon>Autobranchia</taxon>
        <taxon>Heteroconchia</taxon>
        <taxon>Euheterodonta</taxon>
        <taxon>Imparidentia</taxon>
        <taxon>Neoheterodontei</taxon>
        <taxon>Myida</taxon>
        <taxon>Dreissenoidea</taxon>
        <taxon>Dreissenidae</taxon>
        <taxon>Dreissena</taxon>
    </lineage>
</organism>
<feature type="region of interest" description="Disordered" evidence="2">
    <location>
        <begin position="205"/>
        <end position="265"/>
    </location>
</feature>
<feature type="compositionally biased region" description="Basic and acidic residues" evidence="2">
    <location>
        <begin position="53"/>
        <end position="67"/>
    </location>
</feature>
<accession>A0A9D4LXT9</accession>
<evidence type="ECO:0000256" key="2">
    <source>
        <dbReference type="SAM" id="MobiDB-lite"/>
    </source>
</evidence>
<feature type="coiled-coil region" evidence="1">
    <location>
        <begin position="397"/>
        <end position="448"/>
    </location>
</feature>
<dbReference type="Pfam" id="PF13873">
    <property type="entry name" value="Myb_DNA-bind_5"/>
    <property type="match status" value="1"/>
</dbReference>
<dbReference type="EMBL" id="JAIWYP010000002">
    <property type="protein sequence ID" value="KAH3865879.1"/>
    <property type="molecule type" value="Genomic_DNA"/>
</dbReference>